<keyword evidence="2" id="KW-0472">Membrane</keyword>
<comment type="caution">
    <text evidence="3">The sequence shown here is derived from an EMBL/GenBank/DDBJ whole genome shotgun (WGS) entry which is preliminary data.</text>
</comment>
<feature type="transmembrane region" description="Helical" evidence="2">
    <location>
        <begin position="245"/>
        <end position="263"/>
    </location>
</feature>
<keyword evidence="4" id="KW-1185">Reference proteome</keyword>
<name>A0A8H7WG38_9HELO</name>
<evidence type="ECO:0000256" key="1">
    <source>
        <dbReference type="SAM" id="MobiDB-lite"/>
    </source>
</evidence>
<dbReference type="EMBL" id="JAFJYH010000023">
    <property type="protein sequence ID" value="KAG4424200.1"/>
    <property type="molecule type" value="Genomic_DNA"/>
</dbReference>
<dbReference type="AlphaFoldDB" id="A0A8H7WG38"/>
<keyword evidence="2" id="KW-1133">Transmembrane helix</keyword>
<dbReference type="Proteomes" id="UP000664132">
    <property type="component" value="Unassembled WGS sequence"/>
</dbReference>
<evidence type="ECO:0000256" key="2">
    <source>
        <dbReference type="SAM" id="Phobius"/>
    </source>
</evidence>
<feature type="compositionally biased region" description="Pro residues" evidence="1">
    <location>
        <begin position="220"/>
        <end position="234"/>
    </location>
</feature>
<dbReference type="OrthoDB" id="3599111at2759"/>
<gene>
    <name evidence="3" type="ORF">IFR04_002604</name>
</gene>
<organism evidence="3 4">
    <name type="scientific">Cadophora malorum</name>
    <dbReference type="NCBI Taxonomy" id="108018"/>
    <lineage>
        <taxon>Eukaryota</taxon>
        <taxon>Fungi</taxon>
        <taxon>Dikarya</taxon>
        <taxon>Ascomycota</taxon>
        <taxon>Pezizomycotina</taxon>
        <taxon>Leotiomycetes</taxon>
        <taxon>Helotiales</taxon>
        <taxon>Ploettnerulaceae</taxon>
        <taxon>Cadophora</taxon>
    </lineage>
</organism>
<reference evidence="3" key="1">
    <citation type="submission" date="2021-02" db="EMBL/GenBank/DDBJ databases">
        <title>Genome sequence Cadophora malorum strain M34.</title>
        <authorList>
            <person name="Stefanovic E."/>
            <person name="Vu D."/>
            <person name="Scully C."/>
            <person name="Dijksterhuis J."/>
            <person name="Roader J."/>
            <person name="Houbraken J."/>
        </authorList>
    </citation>
    <scope>NUCLEOTIDE SEQUENCE</scope>
    <source>
        <strain evidence="3">M34</strain>
    </source>
</reference>
<proteinExistence type="predicted"/>
<accession>A0A8H7WG38</accession>
<keyword evidence="2" id="KW-0812">Transmembrane</keyword>
<feature type="region of interest" description="Disordered" evidence="1">
    <location>
        <begin position="215"/>
        <end position="237"/>
    </location>
</feature>
<protein>
    <submittedName>
        <fullName evidence="3">Uncharacterized protein</fullName>
    </submittedName>
</protein>
<feature type="transmembrane region" description="Helical" evidence="2">
    <location>
        <begin position="32"/>
        <end position="56"/>
    </location>
</feature>
<sequence>MVGNAKATSILAMESRAHSEPCLPPLLTAKSFFASVGICIATCLLIYAILCFALFIRERHKPAKTPRQEYICKLSRAVLAMKRTIAFGESLPGLEIEIKGLSRPENDARPIGPKDHFAYILHYIDGVGLDGSFDFMASGEEGKYYPELVDVIVGTDVSHGGKASPKHIGCGPRRPVSFLAPTAVTWNTTKSWSPTDYIFLRSTLEQLEAFIVDHVSTDENPPPGEDSAPSPAPPGKTRAEKVNHVNYIIIALFIFSIFFGKFYKFDTEDNSK</sequence>
<evidence type="ECO:0000313" key="4">
    <source>
        <dbReference type="Proteomes" id="UP000664132"/>
    </source>
</evidence>
<evidence type="ECO:0000313" key="3">
    <source>
        <dbReference type="EMBL" id="KAG4424200.1"/>
    </source>
</evidence>